<dbReference type="InterPro" id="IPR001073">
    <property type="entry name" value="C1q_dom"/>
</dbReference>
<keyword evidence="3 4" id="KW-0732">Signal</keyword>
<dbReference type="SMART" id="SM00110">
    <property type="entry name" value="C1Q"/>
    <property type="match status" value="1"/>
</dbReference>
<dbReference type="PANTHER" id="PTHR22923:SF113">
    <property type="entry name" value="COMPLEMENT C1Q-LIKE PROTEIN 4"/>
    <property type="match status" value="1"/>
</dbReference>
<organism evidence="6 7">
    <name type="scientific">Batillaria attramentaria</name>
    <dbReference type="NCBI Taxonomy" id="370345"/>
    <lineage>
        <taxon>Eukaryota</taxon>
        <taxon>Metazoa</taxon>
        <taxon>Spiralia</taxon>
        <taxon>Lophotrochozoa</taxon>
        <taxon>Mollusca</taxon>
        <taxon>Gastropoda</taxon>
        <taxon>Caenogastropoda</taxon>
        <taxon>Sorbeoconcha</taxon>
        <taxon>Cerithioidea</taxon>
        <taxon>Batillariidae</taxon>
        <taxon>Batillaria</taxon>
    </lineage>
</organism>
<dbReference type="PRINTS" id="PR00007">
    <property type="entry name" value="COMPLEMNTC1Q"/>
</dbReference>
<evidence type="ECO:0000313" key="6">
    <source>
        <dbReference type="EMBL" id="KAK7508540.1"/>
    </source>
</evidence>
<keyword evidence="7" id="KW-1185">Reference proteome</keyword>
<evidence type="ECO:0000256" key="4">
    <source>
        <dbReference type="SAM" id="SignalP"/>
    </source>
</evidence>
<name>A0ABD0MA87_9CAEN</name>
<gene>
    <name evidence="6" type="ORF">BaRGS_00000106</name>
</gene>
<dbReference type="SUPFAM" id="SSF49842">
    <property type="entry name" value="TNF-like"/>
    <property type="match status" value="1"/>
</dbReference>
<feature type="domain" description="C1q" evidence="5">
    <location>
        <begin position="34"/>
        <end position="166"/>
    </location>
</feature>
<proteinExistence type="predicted"/>
<dbReference type="Pfam" id="PF00386">
    <property type="entry name" value="C1q"/>
    <property type="match status" value="1"/>
</dbReference>
<evidence type="ECO:0000256" key="1">
    <source>
        <dbReference type="ARBA" id="ARBA00004613"/>
    </source>
</evidence>
<dbReference type="Proteomes" id="UP001519460">
    <property type="component" value="Unassembled WGS sequence"/>
</dbReference>
<dbReference type="PANTHER" id="PTHR22923">
    <property type="entry name" value="CEREBELLIN-RELATED"/>
    <property type="match status" value="1"/>
</dbReference>
<keyword evidence="2" id="KW-0964">Secreted</keyword>
<protein>
    <recommendedName>
        <fullName evidence="5">C1q domain-containing protein</fullName>
    </recommendedName>
</protein>
<dbReference type="PROSITE" id="PS50871">
    <property type="entry name" value="C1Q"/>
    <property type="match status" value="1"/>
</dbReference>
<dbReference type="GO" id="GO:0005576">
    <property type="term" value="C:extracellular region"/>
    <property type="evidence" value="ECO:0007669"/>
    <property type="project" value="UniProtKB-SubCell"/>
</dbReference>
<sequence>MDTRTFKSLSVTLLILVWMGHVTSGSSRDRRSDDINPLEAVVSDMSQKVNLLTAEVAALKTRAEVIFNAGSGYNPTSGLFTAPSSGTYVFFVNVMRHANDPTVQLNIFKGGSLALRAYACCSTYANGSGLVTLHLNQGETVHVQIDIGSSLNGAYSTFSGFKISPL</sequence>
<dbReference type="AlphaFoldDB" id="A0ABD0MA87"/>
<comment type="subcellular location">
    <subcellularLocation>
        <location evidence="1">Secreted</location>
    </subcellularLocation>
</comment>
<comment type="caution">
    <text evidence="6">The sequence shown here is derived from an EMBL/GenBank/DDBJ whole genome shotgun (WGS) entry which is preliminary data.</text>
</comment>
<dbReference type="InterPro" id="IPR050822">
    <property type="entry name" value="Cerebellin_Synaptic_Org"/>
</dbReference>
<dbReference type="EMBL" id="JACVVK020000001">
    <property type="protein sequence ID" value="KAK7508540.1"/>
    <property type="molecule type" value="Genomic_DNA"/>
</dbReference>
<evidence type="ECO:0000313" key="7">
    <source>
        <dbReference type="Proteomes" id="UP001519460"/>
    </source>
</evidence>
<reference evidence="6 7" key="1">
    <citation type="journal article" date="2023" name="Sci. Data">
        <title>Genome assembly of the Korean intertidal mud-creeper Batillaria attramentaria.</title>
        <authorList>
            <person name="Patra A.K."/>
            <person name="Ho P.T."/>
            <person name="Jun S."/>
            <person name="Lee S.J."/>
            <person name="Kim Y."/>
            <person name="Won Y.J."/>
        </authorList>
    </citation>
    <scope>NUCLEOTIDE SEQUENCE [LARGE SCALE GENOMIC DNA]</scope>
    <source>
        <strain evidence="6">Wonlab-2016</strain>
    </source>
</reference>
<accession>A0ABD0MA87</accession>
<dbReference type="InterPro" id="IPR008983">
    <property type="entry name" value="Tumour_necrosis_fac-like_dom"/>
</dbReference>
<feature type="signal peptide" evidence="4">
    <location>
        <begin position="1"/>
        <end position="25"/>
    </location>
</feature>
<evidence type="ECO:0000256" key="2">
    <source>
        <dbReference type="ARBA" id="ARBA00022525"/>
    </source>
</evidence>
<evidence type="ECO:0000256" key="3">
    <source>
        <dbReference type="ARBA" id="ARBA00022729"/>
    </source>
</evidence>
<dbReference type="Gene3D" id="2.60.120.40">
    <property type="match status" value="1"/>
</dbReference>
<feature type="chain" id="PRO_5044830546" description="C1q domain-containing protein" evidence="4">
    <location>
        <begin position="26"/>
        <end position="166"/>
    </location>
</feature>
<evidence type="ECO:0000259" key="5">
    <source>
        <dbReference type="PROSITE" id="PS50871"/>
    </source>
</evidence>